<dbReference type="GO" id="GO:0003700">
    <property type="term" value="F:DNA-binding transcription factor activity"/>
    <property type="evidence" value="ECO:0007669"/>
    <property type="project" value="TreeGrafter"/>
</dbReference>
<dbReference type="AlphaFoldDB" id="A0A0M2F6C4"/>
<dbReference type="Pfam" id="PF01381">
    <property type="entry name" value="HTH_3"/>
    <property type="match status" value="1"/>
</dbReference>
<dbReference type="SMART" id="SM00530">
    <property type="entry name" value="HTH_XRE"/>
    <property type="match status" value="1"/>
</dbReference>
<dbReference type="GO" id="GO:0003677">
    <property type="term" value="F:DNA binding"/>
    <property type="evidence" value="ECO:0007669"/>
    <property type="project" value="UniProtKB-KW"/>
</dbReference>
<dbReference type="Gene3D" id="1.10.260.40">
    <property type="entry name" value="lambda repressor-like DNA-binding domains"/>
    <property type="match status" value="1"/>
</dbReference>
<sequence length="84" mass="9491">MASIYSNEYQSVIKILREARIEKGMTQENLANALGRPQSFVAKIENGERRLDVVEFVHIAHLLSVDASTVLEKIAHKIQKDSIK</sequence>
<evidence type="ECO:0000256" key="1">
    <source>
        <dbReference type="ARBA" id="ARBA00023125"/>
    </source>
</evidence>
<dbReference type="OrthoDB" id="9803379at2"/>
<dbReference type="RefSeq" id="WP_039313952.1">
    <property type="nucleotide sequence ID" value="NZ_CP047495.1"/>
</dbReference>
<dbReference type="SUPFAM" id="SSF47413">
    <property type="entry name" value="lambda repressor-like DNA-binding domains"/>
    <property type="match status" value="1"/>
</dbReference>
<accession>A0A0M2F6C4</accession>
<dbReference type="InterPro" id="IPR001387">
    <property type="entry name" value="Cro/C1-type_HTH"/>
</dbReference>
<dbReference type="GeneID" id="57241404"/>
<organism evidence="2 3">
    <name type="scientific">Pectobacterium brasiliense</name>
    <dbReference type="NCBI Taxonomy" id="180957"/>
    <lineage>
        <taxon>Bacteria</taxon>
        <taxon>Pseudomonadati</taxon>
        <taxon>Pseudomonadota</taxon>
        <taxon>Gammaproteobacteria</taxon>
        <taxon>Enterobacterales</taxon>
        <taxon>Pectobacteriaceae</taxon>
        <taxon>Pectobacterium</taxon>
    </lineage>
</organism>
<comment type="caution">
    <text evidence="2">The sequence shown here is derived from an EMBL/GenBank/DDBJ whole genome shotgun (WGS) entry which is preliminary data.</text>
</comment>
<evidence type="ECO:0000313" key="2">
    <source>
        <dbReference type="EMBL" id="KGA35865.1"/>
    </source>
</evidence>
<proteinExistence type="predicted"/>
<dbReference type="EMBL" id="JQOD01000001">
    <property type="protein sequence ID" value="KGA35865.1"/>
    <property type="molecule type" value="Genomic_DNA"/>
</dbReference>
<dbReference type="Proteomes" id="UP000029435">
    <property type="component" value="Unassembled WGS sequence"/>
</dbReference>
<gene>
    <name evidence="2" type="ORF">KU74_05170</name>
</gene>
<dbReference type="PANTHER" id="PTHR46797">
    <property type="entry name" value="HTH-TYPE TRANSCRIPTIONAL REGULATOR"/>
    <property type="match status" value="1"/>
</dbReference>
<dbReference type="CDD" id="cd00093">
    <property type="entry name" value="HTH_XRE"/>
    <property type="match status" value="1"/>
</dbReference>
<evidence type="ECO:0000313" key="3">
    <source>
        <dbReference type="Proteomes" id="UP000029435"/>
    </source>
</evidence>
<protein>
    <submittedName>
        <fullName evidence="2">DNA-binding protein</fullName>
    </submittedName>
</protein>
<dbReference type="InterPro" id="IPR010982">
    <property type="entry name" value="Lambda_DNA-bd_dom_sf"/>
</dbReference>
<reference evidence="2 3" key="1">
    <citation type="submission" date="2014-08" db="EMBL/GenBank/DDBJ databases">
        <title>Genome sequences of NCPPB Pectobacterium isolates.</title>
        <authorList>
            <person name="Glover R.H."/>
            <person name="Sapp M."/>
            <person name="Elphinstone J."/>
        </authorList>
    </citation>
    <scope>NUCLEOTIDE SEQUENCE [LARGE SCALE GENOMIC DNA]</scope>
    <source>
        <strain evidence="2 3">LMG 21372</strain>
    </source>
</reference>
<dbReference type="PANTHER" id="PTHR46797:SF1">
    <property type="entry name" value="METHYLPHOSPHONATE SYNTHASE"/>
    <property type="match status" value="1"/>
</dbReference>
<name>A0A0M2F6C4_9GAMM</name>
<dbReference type="PROSITE" id="PS50943">
    <property type="entry name" value="HTH_CROC1"/>
    <property type="match status" value="1"/>
</dbReference>
<keyword evidence="1 2" id="KW-0238">DNA-binding</keyword>
<dbReference type="GO" id="GO:0005829">
    <property type="term" value="C:cytosol"/>
    <property type="evidence" value="ECO:0007669"/>
    <property type="project" value="TreeGrafter"/>
</dbReference>
<dbReference type="InterPro" id="IPR050807">
    <property type="entry name" value="TransReg_Diox_bact_type"/>
</dbReference>